<protein>
    <submittedName>
        <fullName evidence="5">Type III PLP-dependent enzyme</fullName>
    </submittedName>
</protein>
<proteinExistence type="predicted"/>
<dbReference type="SUPFAM" id="SSF51419">
    <property type="entry name" value="PLP-binding barrel"/>
    <property type="match status" value="1"/>
</dbReference>
<dbReference type="KEGG" id="nah:F5544_31195"/>
<dbReference type="InterPro" id="IPR000183">
    <property type="entry name" value="Orn/DAP/Arg_de-COase"/>
</dbReference>
<evidence type="ECO:0000313" key="5">
    <source>
        <dbReference type="EMBL" id="QIS14081.1"/>
    </source>
</evidence>
<dbReference type="EMBL" id="CP046172">
    <property type="protein sequence ID" value="QIS14081.1"/>
    <property type="molecule type" value="Genomic_DNA"/>
</dbReference>
<accession>A0A6G9YLM0</accession>
<dbReference type="SUPFAM" id="SSF50621">
    <property type="entry name" value="Alanine racemase C-terminal domain-like"/>
    <property type="match status" value="1"/>
</dbReference>
<sequence>MTIELPRSAAPLRALPATTLAAAVVERLCAADRPVNAYLYDTERAAERARRLRACLPDWAEIFYAVKANSFEPMLTALAAEVDGFEVASVREIELAGKAATAAGRTARLVAAGPAKTAPVLSALVAAGAEAVNVESVAELYRLDEAAVQAGVRMPVALRVNPDRVPVTGSLTMGGAATVFGTPESDVPEVLSVAATLPSVQVVGFHIHAVCNNLDAAAHAAYVRWCLDYSTRTAAVHGIELRLVDTGGGIGVAFGDEQPFDLDRFGDELSGIRPPDGVRVLFEPGRWPVTECGYYAAEVVDIKHAYGTWFAVLRGGINHFQLPTSWDIVHNFTVVPIEPWTHRWPRRELIDTPVTVVGELCTPEDTLARDITVDRIRIGDIVVFPNAGSYGWEFAMPEFLGHPPAPRWVL</sequence>
<dbReference type="Gene3D" id="3.20.20.10">
    <property type="entry name" value="Alanine racemase"/>
    <property type="match status" value="1"/>
</dbReference>
<evidence type="ECO:0000256" key="3">
    <source>
        <dbReference type="PIRSR" id="PIRSR600183-50"/>
    </source>
</evidence>
<keyword evidence="2 3" id="KW-0663">Pyridoxal phosphate</keyword>
<evidence type="ECO:0000313" key="6">
    <source>
        <dbReference type="Proteomes" id="UP000503540"/>
    </source>
</evidence>
<evidence type="ECO:0000256" key="1">
    <source>
        <dbReference type="ARBA" id="ARBA00001933"/>
    </source>
</evidence>
<dbReference type="GO" id="GO:0009089">
    <property type="term" value="P:lysine biosynthetic process via diaminopimelate"/>
    <property type="evidence" value="ECO:0007669"/>
    <property type="project" value="TreeGrafter"/>
</dbReference>
<dbReference type="Gene3D" id="2.40.37.10">
    <property type="entry name" value="Lyase, Ornithine Decarboxylase, Chain A, domain 1"/>
    <property type="match status" value="1"/>
</dbReference>
<dbReference type="InterPro" id="IPR009006">
    <property type="entry name" value="Ala_racemase/Decarboxylase_C"/>
</dbReference>
<dbReference type="PRINTS" id="PR01179">
    <property type="entry name" value="ODADCRBXLASE"/>
</dbReference>
<feature type="modified residue" description="N6-(pyridoxal phosphate)lysine" evidence="3">
    <location>
        <position position="67"/>
    </location>
</feature>
<dbReference type="Proteomes" id="UP000503540">
    <property type="component" value="Chromosome"/>
</dbReference>
<dbReference type="InterPro" id="IPR029066">
    <property type="entry name" value="PLP-binding_barrel"/>
</dbReference>
<feature type="domain" description="Orn/DAP/Arg decarboxylase 2 N-terminal" evidence="4">
    <location>
        <begin position="46"/>
        <end position="287"/>
    </location>
</feature>
<dbReference type="GO" id="GO:0006596">
    <property type="term" value="P:polyamine biosynthetic process"/>
    <property type="evidence" value="ECO:0007669"/>
    <property type="project" value="InterPro"/>
</dbReference>
<keyword evidence="6" id="KW-1185">Reference proteome</keyword>
<comment type="cofactor">
    <cofactor evidence="1 3">
        <name>pyridoxal 5'-phosphate</name>
        <dbReference type="ChEBI" id="CHEBI:597326"/>
    </cofactor>
</comment>
<evidence type="ECO:0000256" key="2">
    <source>
        <dbReference type="ARBA" id="ARBA00022898"/>
    </source>
</evidence>
<gene>
    <name evidence="5" type="ORF">F5544_31195</name>
</gene>
<dbReference type="AlphaFoldDB" id="A0A6G9YLM0"/>
<dbReference type="InterPro" id="IPR002433">
    <property type="entry name" value="Orn_de-COase"/>
</dbReference>
<feature type="active site" description="Proton donor" evidence="3">
    <location>
        <position position="361"/>
    </location>
</feature>
<dbReference type="PRINTS" id="PR01182">
    <property type="entry name" value="ORNDCRBXLASE"/>
</dbReference>
<dbReference type="GO" id="GO:0008836">
    <property type="term" value="F:diaminopimelate decarboxylase activity"/>
    <property type="evidence" value="ECO:0007669"/>
    <property type="project" value="TreeGrafter"/>
</dbReference>
<name>A0A6G9YLM0_9NOCA</name>
<evidence type="ECO:0000259" key="4">
    <source>
        <dbReference type="Pfam" id="PF02784"/>
    </source>
</evidence>
<dbReference type="RefSeq" id="WP_167476536.1">
    <property type="nucleotide sequence ID" value="NZ_CP046172.1"/>
</dbReference>
<dbReference type="PANTHER" id="PTHR43727:SF2">
    <property type="entry name" value="GROUP IV DECARBOXYLASE"/>
    <property type="match status" value="1"/>
</dbReference>
<reference evidence="5 6" key="1">
    <citation type="journal article" date="2019" name="ACS Chem. Biol.">
        <title>Identification and Mobilization of a Cryptic Antibiotic Biosynthesis Gene Locus from a Human-Pathogenic Nocardia Isolate.</title>
        <authorList>
            <person name="Herisse M."/>
            <person name="Ishida K."/>
            <person name="Porter J.L."/>
            <person name="Howden B."/>
            <person name="Hertweck C."/>
            <person name="Stinear T.P."/>
            <person name="Pidot S.J."/>
        </authorList>
    </citation>
    <scope>NUCLEOTIDE SEQUENCE [LARGE SCALE GENOMIC DNA]</scope>
    <source>
        <strain evidence="5 6">AUSMDU00012717</strain>
    </source>
</reference>
<dbReference type="Pfam" id="PF02784">
    <property type="entry name" value="Orn_Arg_deC_N"/>
    <property type="match status" value="1"/>
</dbReference>
<dbReference type="PANTHER" id="PTHR43727">
    <property type="entry name" value="DIAMINOPIMELATE DECARBOXYLASE"/>
    <property type="match status" value="1"/>
</dbReference>
<dbReference type="InterPro" id="IPR022644">
    <property type="entry name" value="De-COase2_N"/>
</dbReference>
<organism evidence="5 6">
    <name type="scientific">Nocardia arthritidis</name>
    <dbReference type="NCBI Taxonomy" id="228602"/>
    <lineage>
        <taxon>Bacteria</taxon>
        <taxon>Bacillati</taxon>
        <taxon>Actinomycetota</taxon>
        <taxon>Actinomycetes</taxon>
        <taxon>Mycobacteriales</taxon>
        <taxon>Nocardiaceae</taxon>
        <taxon>Nocardia</taxon>
    </lineage>
</organism>